<evidence type="ECO:0000313" key="4">
    <source>
        <dbReference type="EMBL" id="QPH55708.1"/>
    </source>
</evidence>
<protein>
    <submittedName>
        <fullName evidence="4">Polyhydroxybutyrate depolymerase</fullName>
    </submittedName>
</protein>
<keyword evidence="5" id="KW-1185">Reference proteome</keyword>
<dbReference type="PANTHER" id="PTHR43037">
    <property type="entry name" value="UNNAMED PRODUCT-RELATED"/>
    <property type="match status" value="1"/>
</dbReference>
<evidence type="ECO:0000256" key="2">
    <source>
        <dbReference type="ARBA" id="ARBA00022801"/>
    </source>
</evidence>
<organism evidence="4 5">
    <name type="scientific">Pontivivens ytuae</name>
    <dbReference type="NCBI Taxonomy" id="2789856"/>
    <lineage>
        <taxon>Bacteria</taxon>
        <taxon>Pseudomonadati</taxon>
        <taxon>Pseudomonadota</taxon>
        <taxon>Alphaproteobacteria</taxon>
        <taxon>Rhodobacterales</taxon>
        <taxon>Paracoccaceae</taxon>
        <taxon>Pontivivens</taxon>
    </lineage>
</organism>
<dbReference type="EMBL" id="CP064942">
    <property type="protein sequence ID" value="QPH55708.1"/>
    <property type="molecule type" value="Genomic_DNA"/>
</dbReference>
<dbReference type="PANTHER" id="PTHR43037:SF5">
    <property type="entry name" value="FERULOYL ESTERASE"/>
    <property type="match status" value="1"/>
</dbReference>
<feature type="chain" id="PRO_5032713430" evidence="3">
    <location>
        <begin position="21"/>
        <end position="282"/>
    </location>
</feature>
<name>A0A7S9LV35_9RHOB</name>
<dbReference type="SUPFAM" id="SSF53474">
    <property type="entry name" value="alpha/beta-Hydrolases"/>
    <property type="match status" value="1"/>
</dbReference>
<evidence type="ECO:0000313" key="5">
    <source>
        <dbReference type="Proteomes" id="UP000594800"/>
    </source>
</evidence>
<dbReference type="KEGG" id="poz:I0K15_08275"/>
<sequence length="282" mass="30310">MTRSHLAALLSLILATLALAGPSQAQGCPPGQPCEIAEGEYRFELPRNGGGAMPVIVHFHGAANSAAAVLRTRSIVDPALDRGYAFIALQGLVQPGRNFTNWSVRDGRRPMRDEAAFARAAVAHLGQYVPLDPERVYLTGFSRGASAIWDIACHDPAGFAGFSTVAGAFWDPLPEACAEPVRLSHYHGWEDATVPLEGRHFGRGDLIGQGDVYAGLRILRETAGLQTHLAQTTSRIGDMLCKSWADGDLSFCLHPGGHRPPDGWMAHAIDGFEGVPEDRAQR</sequence>
<proteinExistence type="predicted"/>
<dbReference type="Gene3D" id="3.40.50.1820">
    <property type="entry name" value="alpha/beta hydrolase"/>
    <property type="match status" value="1"/>
</dbReference>
<reference evidence="4 5" key="1">
    <citation type="submission" date="2020-11" db="EMBL/GenBank/DDBJ databases">
        <title>Description of Pontivivens ytuae sp. nov. isolated from deep sea sediment of Mariana Trench.</title>
        <authorList>
            <person name="Wang Z."/>
            <person name="Sun Q.-L."/>
            <person name="Xu X.-D."/>
            <person name="Tang Y.-Z."/>
            <person name="Zhang J."/>
        </authorList>
    </citation>
    <scope>NUCLEOTIDE SEQUENCE [LARGE SCALE GENOMIC DNA]</scope>
    <source>
        <strain evidence="4 5">MT2928</strain>
    </source>
</reference>
<dbReference type="InterPro" id="IPR050955">
    <property type="entry name" value="Plant_Biomass_Hydrol_Est"/>
</dbReference>
<evidence type="ECO:0000256" key="3">
    <source>
        <dbReference type="SAM" id="SignalP"/>
    </source>
</evidence>
<dbReference type="RefSeq" id="WP_196104970.1">
    <property type="nucleotide sequence ID" value="NZ_CP064942.1"/>
</dbReference>
<gene>
    <name evidence="4" type="ORF">I0K15_08275</name>
</gene>
<dbReference type="GO" id="GO:0016787">
    <property type="term" value="F:hydrolase activity"/>
    <property type="evidence" value="ECO:0007669"/>
    <property type="project" value="UniProtKB-KW"/>
</dbReference>
<accession>A0A7S9LV35</accession>
<keyword evidence="1 3" id="KW-0732">Signal</keyword>
<dbReference type="AlphaFoldDB" id="A0A7S9LV35"/>
<dbReference type="Proteomes" id="UP000594800">
    <property type="component" value="Chromosome"/>
</dbReference>
<keyword evidence="2" id="KW-0378">Hydrolase</keyword>
<dbReference type="InterPro" id="IPR029058">
    <property type="entry name" value="AB_hydrolase_fold"/>
</dbReference>
<evidence type="ECO:0000256" key="1">
    <source>
        <dbReference type="ARBA" id="ARBA00022729"/>
    </source>
</evidence>
<feature type="signal peptide" evidence="3">
    <location>
        <begin position="1"/>
        <end position="20"/>
    </location>
</feature>